<dbReference type="InterPro" id="IPR057135">
    <property type="entry name" value="At4g27190-like_LRR"/>
</dbReference>
<keyword evidence="2" id="KW-0547">Nucleotide-binding</keyword>
<dbReference type="PANTHER" id="PTHR33463">
    <property type="entry name" value="NB-ARC DOMAIN-CONTAINING PROTEIN-RELATED"/>
    <property type="match status" value="1"/>
</dbReference>
<evidence type="ECO:0000256" key="3">
    <source>
        <dbReference type="ARBA" id="ARBA00022821"/>
    </source>
</evidence>
<dbReference type="Gene3D" id="3.40.50.300">
    <property type="entry name" value="P-loop containing nucleotide triphosphate hydrolases"/>
    <property type="match status" value="1"/>
</dbReference>
<organism evidence="7 8">
    <name type="scientific">Canavalia gladiata</name>
    <name type="common">Sword bean</name>
    <name type="synonym">Dolichos gladiatus</name>
    <dbReference type="NCBI Taxonomy" id="3824"/>
    <lineage>
        <taxon>Eukaryota</taxon>
        <taxon>Viridiplantae</taxon>
        <taxon>Streptophyta</taxon>
        <taxon>Embryophyta</taxon>
        <taxon>Tracheophyta</taxon>
        <taxon>Spermatophyta</taxon>
        <taxon>Magnoliopsida</taxon>
        <taxon>eudicotyledons</taxon>
        <taxon>Gunneridae</taxon>
        <taxon>Pentapetalae</taxon>
        <taxon>rosids</taxon>
        <taxon>fabids</taxon>
        <taxon>Fabales</taxon>
        <taxon>Fabaceae</taxon>
        <taxon>Papilionoideae</taxon>
        <taxon>50 kb inversion clade</taxon>
        <taxon>NPAAA clade</taxon>
        <taxon>indigoferoid/millettioid clade</taxon>
        <taxon>Phaseoleae</taxon>
        <taxon>Canavalia</taxon>
    </lineage>
</organism>
<keyword evidence="3" id="KW-0611">Plant defense</keyword>
<gene>
    <name evidence="7" type="ORF">VNO77_43582</name>
</gene>
<evidence type="ECO:0000256" key="4">
    <source>
        <dbReference type="ARBA" id="ARBA00022840"/>
    </source>
</evidence>
<dbReference type="InterPro" id="IPR002182">
    <property type="entry name" value="NB-ARC"/>
</dbReference>
<keyword evidence="5" id="KW-0175">Coiled coil</keyword>
<reference evidence="7 8" key="1">
    <citation type="submission" date="2024-01" db="EMBL/GenBank/DDBJ databases">
        <title>The genomes of 5 underutilized Papilionoideae crops provide insights into root nodulation and disease resistanc.</title>
        <authorList>
            <person name="Jiang F."/>
        </authorList>
    </citation>
    <scope>NUCLEOTIDE SEQUENCE [LARGE SCALE GENOMIC DNA]</scope>
    <source>
        <strain evidence="7">LVBAO_FW01</strain>
        <tissue evidence="7">Leaves</tissue>
    </source>
</reference>
<dbReference type="Gene3D" id="1.10.8.430">
    <property type="entry name" value="Helical domain of apoptotic protease-activating factors"/>
    <property type="match status" value="1"/>
</dbReference>
<dbReference type="InterPro" id="IPR003593">
    <property type="entry name" value="AAA+_ATPase"/>
</dbReference>
<evidence type="ECO:0000313" key="8">
    <source>
        <dbReference type="Proteomes" id="UP001367508"/>
    </source>
</evidence>
<protein>
    <recommendedName>
        <fullName evidence="6">AAA+ ATPase domain-containing protein</fullName>
    </recommendedName>
</protein>
<name>A0AAN9PQ61_CANGL</name>
<evidence type="ECO:0000313" key="7">
    <source>
        <dbReference type="EMBL" id="KAK7305673.1"/>
    </source>
</evidence>
<dbReference type="Pfam" id="PF23247">
    <property type="entry name" value="LRR_RPS2"/>
    <property type="match status" value="2"/>
</dbReference>
<sequence>MDAIASVATNVAAPLLRELTFVLMYSRYLNDLETQIQKLKHEAKEVRHTVEAAKRNGEEIEDTVRDWFARVHAALEEAQAFLRGEERERVGCLDVYSKYFKSQRARNLVELLREIRKETFDRVSYRCALKCNVSSAARQFVPLESRTSMLNEIMQVLNDASEQVHIVGVYGMAGVGKTALVQEIAWQAEKDGSFDVVVIATVSNSPDVRTIRAEIADGLGLKFDELTELGRASRLRQRIRQEQKILVILDDVWGKLDLTKVGVPFGEDHHGCKLLVTSRDLNVLSTDLGAQKVYRLEVLSENESWSLFEKRGGDVVNDLSIQPVAMKVAKSCSGLPLLIVTAVEALKNKDLYAWKDALEQITTFELDGCFYSQLRSAIEQSYNCLESQELKTFFLLLGSMGNSCSIKDLLVFGWCLGLHKHVDTLADGRNRLHKLIDNLRDACLLLEGQRDSVVALDVVRNVAASIASRVKPFFTVHRNTELKEWLRVDFSKTCHHIFLDWCLIRELPEMLECPKLKILQLNSEGNYLKIPDNFFVHMKELKVLCLGGLNCTPSLPPSFGLLTNLQALYLCKCMLEDIAIVGEITSLEILNLEKSELRELPAEIGLLSNLRLLDLTDCSKLGIIPCNLISNLTNLEELFMGNCNIQWEVKGSEKHCNNSRLNELRHLHRLTTLNMQIQDTSVFPRDLLGFGKLESYKILIGGEWKWSWVESGNYKTSRVLKLNLAMDPRFLIDYGIKILMTNAEDLYLAELKGVREVLYELNDEGFSRLKHLNIQNCAEMQSIIGSTEWAHHDHAFPNLESLILHNLINMERICSGPLPAQAFTKLQVIKVKGCDKMEFLFFHSMVIHLSELLEIEITECKSMTNIISEQRQEDAGQTDKIRLPNLRSLTLECLPSLVSISHESRIKKGTRNGNSFSSQLFNEKVEFPNLENLKLYSINIQKILNDQLSYLQNLTTLTVDGCERLTNLFTYSVARRLVKLEHLLISSCKFVEKIFVPDENFGTLRRARKSNTTELVPIFPNLETFVISHMDTLKSIWPNHLPQSSFCKLKKMEIASCNNILTVFPCHVLDKLQSLESLNLWYCIALEVVYEIDGINTGDQSQGELDIPLRNLSLGHLPKLKHLLDKDPQGKARFRNLFMIKASKCESLKNVFSLSVAKDLLQFQVLEISDCGVEEIIANDQEGVEAVPGLVFPKLISIKFFNLPKLRCFCSGNHNFRFPLLNKLYAVECPAMETFSQGILRASILRRVHLTLEGDQWYWEGDLNTTIRRLSNSDSQGRLTIS</sequence>
<dbReference type="GO" id="GO:0006952">
    <property type="term" value="P:defense response"/>
    <property type="evidence" value="ECO:0007669"/>
    <property type="project" value="UniProtKB-KW"/>
</dbReference>
<dbReference type="PANTHER" id="PTHR33463:SF199">
    <property type="entry name" value="DISEASE RESISTANCE PROTEIN (CC-NBS-LRR CLASS) FAMILY PROTEIN"/>
    <property type="match status" value="1"/>
</dbReference>
<dbReference type="InterPro" id="IPR050905">
    <property type="entry name" value="Plant_NBS-LRR"/>
</dbReference>
<dbReference type="SUPFAM" id="SSF52540">
    <property type="entry name" value="P-loop containing nucleoside triphosphate hydrolases"/>
    <property type="match status" value="1"/>
</dbReference>
<dbReference type="SUPFAM" id="SSF52047">
    <property type="entry name" value="RNI-like"/>
    <property type="match status" value="1"/>
</dbReference>
<evidence type="ECO:0000256" key="2">
    <source>
        <dbReference type="ARBA" id="ARBA00022741"/>
    </source>
</evidence>
<dbReference type="SUPFAM" id="SSF52058">
    <property type="entry name" value="L domain-like"/>
    <property type="match status" value="2"/>
</dbReference>
<feature type="coiled-coil region" evidence="5">
    <location>
        <begin position="29"/>
        <end position="63"/>
    </location>
</feature>
<evidence type="ECO:0000259" key="6">
    <source>
        <dbReference type="SMART" id="SM00382"/>
    </source>
</evidence>
<dbReference type="InterPro" id="IPR027417">
    <property type="entry name" value="P-loop_NTPase"/>
</dbReference>
<accession>A0AAN9PQ61</accession>
<keyword evidence="8" id="KW-1185">Reference proteome</keyword>
<dbReference type="Gene3D" id="3.80.10.10">
    <property type="entry name" value="Ribonuclease Inhibitor"/>
    <property type="match status" value="2"/>
</dbReference>
<feature type="domain" description="AAA+ ATPase" evidence="6">
    <location>
        <begin position="163"/>
        <end position="299"/>
    </location>
</feature>
<dbReference type="GO" id="GO:0043531">
    <property type="term" value="F:ADP binding"/>
    <property type="evidence" value="ECO:0007669"/>
    <property type="project" value="InterPro"/>
</dbReference>
<dbReference type="InterPro" id="IPR042197">
    <property type="entry name" value="Apaf_helical"/>
</dbReference>
<dbReference type="EMBL" id="JAYMYQ010000011">
    <property type="protein sequence ID" value="KAK7305673.1"/>
    <property type="molecule type" value="Genomic_DNA"/>
</dbReference>
<dbReference type="FunFam" id="3.40.50.300:FF:001091">
    <property type="entry name" value="Probable disease resistance protein At1g61300"/>
    <property type="match status" value="1"/>
</dbReference>
<dbReference type="GO" id="GO:0005524">
    <property type="term" value="F:ATP binding"/>
    <property type="evidence" value="ECO:0007669"/>
    <property type="project" value="UniProtKB-KW"/>
</dbReference>
<dbReference type="PRINTS" id="PR00364">
    <property type="entry name" value="DISEASERSIST"/>
</dbReference>
<dbReference type="Proteomes" id="UP001367508">
    <property type="component" value="Unassembled WGS sequence"/>
</dbReference>
<dbReference type="SMART" id="SM00382">
    <property type="entry name" value="AAA"/>
    <property type="match status" value="1"/>
</dbReference>
<comment type="similarity">
    <text evidence="1">Belongs to the disease resistance NB-LRR family.</text>
</comment>
<dbReference type="Pfam" id="PF00931">
    <property type="entry name" value="NB-ARC"/>
    <property type="match status" value="1"/>
</dbReference>
<keyword evidence="4" id="KW-0067">ATP-binding</keyword>
<evidence type="ECO:0000256" key="1">
    <source>
        <dbReference type="ARBA" id="ARBA00008894"/>
    </source>
</evidence>
<proteinExistence type="inferred from homology"/>
<evidence type="ECO:0000256" key="5">
    <source>
        <dbReference type="SAM" id="Coils"/>
    </source>
</evidence>
<comment type="caution">
    <text evidence="7">The sequence shown here is derived from an EMBL/GenBank/DDBJ whole genome shotgun (WGS) entry which is preliminary data.</text>
</comment>
<dbReference type="InterPro" id="IPR032675">
    <property type="entry name" value="LRR_dom_sf"/>
</dbReference>